<protein>
    <recommendedName>
        <fullName evidence="4">Salivary secreted peptide</fullName>
    </recommendedName>
</protein>
<dbReference type="Pfam" id="PF15868">
    <property type="entry name" value="MBF2"/>
    <property type="match status" value="1"/>
</dbReference>
<keyword evidence="1" id="KW-0732">Signal</keyword>
<dbReference type="RefSeq" id="XP_017026963.1">
    <property type="nucleotide sequence ID" value="XM_017171474.3"/>
</dbReference>
<reference evidence="2" key="1">
    <citation type="submission" date="2025-05" db="UniProtKB">
        <authorList>
            <consortium name="RefSeq"/>
        </authorList>
    </citation>
    <scope>NUCLEOTIDE SEQUENCE [LARGE SCALE GENOMIC DNA]</scope>
    <source>
        <strain evidence="2">14028-0561.14</strain>
    </source>
</reference>
<accession>A0A6P4IXA2</accession>
<proteinExistence type="predicted"/>
<reference evidence="3" key="2">
    <citation type="submission" date="2025-08" db="UniProtKB">
        <authorList>
            <consortium name="RefSeq"/>
        </authorList>
    </citation>
    <scope>IDENTIFICATION</scope>
    <source>
        <strain evidence="3">14028-0561.14</strain>
        <tissue evidence="3">Whole fly</tissue>
    </source>
</reference>
<evidence type="ECO:0000313" key="3">
    <source>
        <dbReference type="RefSeq" id="XP_017026963.1"/>
    </source>
</evidence>
<dbReference type="Proteomes" id="UP001652661">
    <property type="component" value="Chromosome 2R"/>
</dbReference>
<dbReference type="OrthoDB" id="7853348at2759"/>
<name>A0A6P4IXA2_DROKI</name>
<gene>
    <name evidence="3" type="primary">LOC108077937</name>
</gene>
<dbReference type="AlphaFoldDB" id="A0A6P4IXA2"/>
<dbReference type="GeneID" id="108077937"/>
<feature type="chain" id="PRO_5028474384" description="Salivary secreted peptide" evidence="1">
    <location>
        <begin position="17"/>
        <end position="122"/>
    </location>
</feature>
<sequence length="122" mass="13840">MRLLTVLLSVLVAIHGYSMQFGRMHRASVPIYDAEFKLNHSADYIDVQFKQKSTALSFNINMILVLDESDWDRRGRAIILSGGVGVNFTTLRLMYSRPKGGKITVLIYGLPRNRPILDLNTK</sequence>
<organism evidence="2 3">
    <name type="scientific">Drosophila kikkawai</name>
    <name type="common">Fruit fly</name>
    <dbReference type="NCBI Taxonomy" id="30033"/>
    <lineage>
        <taxon>Eukaryota</taxon>
        <taxon>Metazoa</taxon>
        <taxon>Ecdysozoa</taxon>
        <taxon>Arthropoda</taxon>
        <taxon>Hexapoda</taxon>
        <taxon>Insecta</taxon>
        <taxon>Pterygota</taxon>
        <taxon>Neoptera</taxon>
        <taxon>Endopterygota</taxon>
        <taxon>Diptera</taxon>
        <taxon>Brachycera</taxon>
        <taxon>Muscomorpha</taxon>
        <taxon>Ephydroidea</taxon>
        <taxon>Drosophilidae</taxon>
        <taxon>Drosophila</taxon>
        <taxon>Sophophora</taxon>
    </lineage>
</organism>
<evidence type="ECO:0000313" key="2">
    <source>
        <dbReference type="Proteomes" id="UP001652661"/>
    </source>
</evidence>
<keyword evidence="2" id="KW-1185">Reference proteome</keyword>
<evidence type="ECO:0008006" key="4">
    <source>
        <dbReference type="Google" id="ProtNLM"/>
    </source>
</evidence>
<evidence type="ECO:0000256" key="1">
    <source>
        <dbReference type="SAM" id="SignalP"/>
    </source>
</evidence>
<feature type="signal peptide" evidence="1">
    <location>
        <begin position="1"/>
        <end position="16"/>
    </location>
</feature>
<dbReference type="InterPro" id="IPR031734">
    <property type="entry name" value="MBF2"/>
</dbReference>